<evidence type="ECO:0000256" key="1">
    <source>
        <dbReference type="SAM" id="Phobius"/>
    </source>
</evidence>
<gene>
    <name evidence="3" type="ORF">BW731_06845</name>
</gene>
<dbReference type="EMBL" id="MVAB01000001">
    <property type="protein sequence ID" value="OPF87906.1"/>
    <property type="molecule type" value="Genomic_DNA"/>
</dbReference>
<dbReference type="InterPro" id="IPR036890">
    <property type="entry name" value="HATPase_C_sf"/>
</dbReference>
<evidence type="ECO:0000313" key="4">
    <source>
        <dbReference type="Proteomes" id="UP000189970"/>
    </source>
</evidence>
<dbReference type="SUPFAM" id="SSF55874">
    <property type="entry name" value="ATPase domain of HSP90 chaperone/DNA topoisomerase II/histidine kinase"/>
    <property type="match status" value="1"/>
</dbReference>
<keyword evidence="1" id="KW-0472">Membrane</keyword>
<protein>
    <recommendedName>
        <fullName evidence="2">Sensor histidine kinase NatK-like C-terminal domain-containing protein</fullName>
    </recommendedName>
</protein>
<dbReference type="RefSeq" id="WP_079346783.1">
    <property type="nucleotide sequence ID" value="NZ_MVAB01000001.1"/>
</dbReference>
<sequence length="431" mass="49954">MVYFLQISTLLNISFSYLVINKSILKNKKIIPLLLFIIGMIMAIGMTAVTYQFFDRLLFFFLLYLLTVKSQKDNHVFLSAIIVLASFLIPIVLSDLTIKIVRLFRYFGWSMDIGLIISELFLYLLIYVVSVLVRDKVIPFIQSRKKEKVTVGCLLMLYVGSESYEIYRYYVGTEVPVLVSIIIIMAFAVLIYTSMQSISNSQELRLEVEKQALEMKYMNEYAKETTRQYNEIRKFKHDYVNILSSLDYFIQLQDMDKLSHYYQEVIRPTQERLDTNSFNFKELSNIKSDELKSILAIKMLLAKDQGVLVQMEVPDVIPNNLPVDFVVLIRMIGILFDNSIEEVVHIPDGKIEVGLFSLDDDYLFVIKNPIRDNTLSLHQLEVEGFSTKGDNRGLGLSNLRELSKREKYLMLETSMTDKHFIQKIIINSGGK</sequence>
<keyword evidence="1" id="KW-0812">Transmembrane</keyword>
<feature type="domain" description="Sensor histidine kinase NatK-like C-terminal" evidence="2">
    <location>
        <begin position="327"/>
        <end position="426"/>
    </location>
</feature>
<comment type="caution">
    <text evidence="3">The sequence shown here is derived from an EMBL/GenBank/DDBJ whole genome shotgun (WGS) entry which is preliminary data.</text>
</comment>
<evidence type="ECO:0000259" key="2">
    <source>
        <dbReference type="Pfam" id="PF14501"/>
    </source>
</evidence>
<feature type="transmembrane region" description="Helical" evidence="1">
    <location>
        <begin position="175"/>
        <end position="195"/>
    </location>
</feature>
<feature type="transmembrane region" description="Helical" evidence="1">
    <location>
        <begin position="74"/>
        <end position="93"/>
    </location>
</feature>
<keyword evidence="4" id="KW-1185">Reference proteome</keyword>
<dbReference type="GO" id="GO:0042802">
    <property type="term" value="F:identical protein binding"/>
    <property type="evidence" value="ECO:0007669"/>
    <property type="project" value="TreeGrafter"/>
</dbReference>
<keyword evidence="1" id="KW-1133">Transmembrane helix</keyword>
<dbReference type="Proteomes" id="UP000189970">
    <property type="component" value="Unassembled WGS sequence"/>
</dbReference>
<feature type="transmembrane region" description="Helical" evidence="1">
    <location>
        <begin position="30"/>
        <end position="54"/>
    </location>
</feature>
<accession>A0A1V4DHT3</accession>
<feature type="transmembrane region" description="Helical" evidence="1">
    <location>
        <begin position="113"/>
        <end position="133"/>
    </location>
</feature>
<organism evidence="3 4">
    <name type="scientific">Vagococcus martis</name>
    <dbReference type="NCBI Taxonomy" id="1768210"/>
    <lineage>
        <taxon>Bacteria</taxon>
        <taxon>Bacillati</taxon>
        <taxon>Bacillota</taxon>
        <taxon>Bacilli</taxon>
        <taxon>Lactobacillales</taxon>
        <taxon>Enterococcaceae</taxon>
        <taxon>Vagococcus</taxon>
    </lineage>
</organism>
<dbReference type="PANTHER" id="PTHR40448:SF1">
    <property type="entry name" value="TWO-COMPONENT SENSOR HISTIDINE KINASE"/>
    <property type="match status" value="1"/>
</dbReference>
<evidence type="ECO:0000313" key="3">
    <source>
        <dbReference type="EMBL" id="OPF87906.1"/>
    </source>
</evidence>
<dbReference type="Gene3D" id="3.30.565.10">
    <property type="entry name" value="Histidine kinase-like ATPase, C-terminal domain"/>
    <property type="match status" value="1"/>
</dbReference>
<reference evidence="3 4" key="1">
    <citation type="submission" date="2017-02" db="EMBL/GenBank/DDBJ databases">
        <title>Vagococcus cremeus sp. nov., isolated from the small intestine of a marten, Martes flavigula.</title>
        <authorList>
            <person name="Tak E.J."/>
            <person name="Bae J.-W."/>
        </authorList>
    </citation>
    <scope>NUCLEOTIDE SEQUENCE [LARGE SCALE GENOMIC DNA]</scope>
    <source>
        <strain evidence="3 4">D7T301</strain>
    </source>
</reference>
<proteinExistence type="predicted"/>
<dbReference type="PANTHER" id="PTHR40448">
    <property type="entry name" value="TWO-COMPONENT SENSOR HISTIDINE KINASE"/>
    <property type="match status" value="1"/>
</dbReference>
<dbReference type="InterPro" id="IPR032834">
    <property type="entry name" value="NatK-like_C"/>
</dbReference>
<dbReference type="AlphaFoldDB" id="A0A1V4DHT3"/>
<name>A0A1V4DHT3_9ENTE</name>
<dbReference type="Pfam" id="PF14501">
    <property type="entry name" value="HATPase_c_5"/>
    <property type="match status" value="1"/>
</dbReference>